<dbReference type="AlphaFoldDB" id="A0AAV4MLH4"/>
<sequence length="87" mass="10213">MPFNFIYRSAYKCPIHDPTKKTNNKVHRMLYPSTCLSLIVGAGWPVNPLPTSDPSPRLSCWIIWPHACHQEDRTRRINHRSQRVIYP</sequence>
<keyword evidence="2" id="KW-1185">Reference proteome</keyword>
<name>A0AAV4MLH4_CAEEX</name>
<dbReference type="Proteomes" id="UP001054945">
    <property type="component" value="Unassembled WGS sequence"/>
</dbReference>
<reference evidence="1 2" key="1">
    <citation type="submission" date="2021-06" db="EMBL/GenBank/DDBJ databases">
        <title>Caerostris extrusa draft genome.</title>
        <authorList>
            <person name="Kono N."/>
            <person name="Arakawa K."/>
        </authorList>
    </citation>
    <scope>NUCLEOTIDE SEQUENCE [LARGE SCALE GENOMIC DNA]</scope>
</reference>
<gene>
    <name evidence="1" type="ORF">CEXT_80721</name>
</gene>
<dbReference type="EMBL" id="BPLR01019915">
    <property type="protein sequence ID" value="GIX73112.1"/>
    <property type="molecule type" value="Genomic_DNA"/>
</dbReference>
<evidence type="ECO:0000313" key="1">
    <source>
        <dbReference type="EMBL" id="GIX73112.1"/>
    </source>
</evidence>
<evidence type="ECO:0000313" key="2">
    <source>
        <dbReference type="Proteomes" id="UP001054945"/>
    </source>
</evidence>
<organism evidence="1 2">
    <name type="scientific">Caerostris extrusa</name>
    <name type="common">Bark spider</name>
    <name type="synonym">Caerostris bankana</name>
    <dbReference type="NCBI Taxonomy" id="172846"/>
    <lineage>
        <taxon>Eukaryota</taxon>
        <taxon>Metazoa</taxon>
        <taxon>Ecdysozoa</taxon>
        <taxon>Arthropoda</taxon>
        <taxon>Chelicerata</taxon>
        <taxon>Arachnida</taxon>
        <taxon>Araneae</taxon>
        <taxon>Araneomorphae</taxon>
        <taxon>Entelegynae</taxon>
        <taxon>Araneoidea</taxon>
        <taxon>Araneidae</taxon>
        <taxon>Caerostris</taxon>
    </lineage>
</organism>
<protein>
    <submittedName>
        <fullName evidence="1">Uncharacterized protein</fullName>
    </submittedName>
</protein>
<accession>A0AAV4MLH4</accession>
<comment type="caution">
    <text evidence="1">The sequence shown here is derived from an EMBL/GenBank/DDBJ whole genome shotgun (WGS) entry which is preliminary data.</text>
</comment>
<proteinExistence type="predicted"/>